<feature type="compositionally biased region" description="Polar residues" evidence="2">
    <location>
        <begin position="1"/>
        <end position="12"/>
    </location>
</feature>
<dbReference type="Pfam" id="PF05193">
    <property type="entry name" value="Peptidase_M16_C"/>
    <property type="match status" value="1"/>
</dbReference>
<proteinExistence type="predicted"/>
<dbReference type="InterPro" id="IPR050626">
    <property type="entry name" value="Peptidase_M16"/>
</dbReference>
<gene>
    <name evidence="6" type="ORF">AFUS01_LOCUS24090</name>
</gene>
<comment type="caution">
    <text evidence="6">The sequence shown here is derived from an EMBL/GenBank/DDBJ whole genome shotgun (WGS) entry which is preliminary data.</text>
</comment>
<dbReference type="Proteomes" id="UP000708208">
    <property type="component" value="Unassembled WGS sequence"/>
</dbReference>
<feature type="domain" description="Peptidase M16 N-terminal" evidence="3">
    <location>
        <begin position="172"/>
        <end position="272"/>
    </location>
</feature>
<feature type="domain" description="Peptidase M16 C-terminal" evidence="4">
    <location>
        <begin position="318"/>
        <end position="508"/>
    </location>
</feature>
<keyword evidence="1" id="KW-0479">Metal-binding</keyword>
<evidence type="ECO:0000256" key="2">
    <source>
        <dbReference type="SAM" id="MobiDB-lite"/>
    </source>
</evidence>
<evidence type="ECO:0008006" key="8">
    <source>
        <dbReference type="Google" id="ProtNLM"/>
    </source>
</evidence>
<accession>A0A8J2KB01</accession>
<keyword evidence="7" id="KW-1185">Reference proteome</keyword>
<evidence type="ECO:0000313" key="6">
    <source>
        <dbReference type="EMBL" id="CAG7785468.1"/>
    </source>
</evidence>
<evidence type="ECO:0000259" key="3">
    <source>
        <dbReference type="Pfam" id="PF00675"/>
    </source>
</evidence>
<dbReference type="InterPro" id="IPR011765">
    <property type="entry name" value="Pept_M16_N"/>
</dbReference>
<name>A0A8J2KB01_9HEXA</name>
<dbReference type="PANTHER" id="PTHR43690">
    <property type="entry name" value="NARDILYSIN"/>
    <property type="match status" value="1"/>
</dbReference>
<organism evidence="6 7">
    <name type="scientific">Allacma fusca</name>
    <dbReference type="NCBI Taxonomy" id="39272"/>
    <lineage>
        <taxon>Eukaryota</taxon>
        <taxon>Metazoa</taxon>
        <taxon>Ecdysozoa</taxon>
        <taxon>Arthropoda</taxon>
        <taxon>Hexapoda</taxon>
        <taxon>Collembola</taxon>
        <taxon>Symphypleona</taxon>
        <taxon>Sminthuridae</taxon>
        <taxon>Allacma</taxon>
    </lineage>
</organism>
<sequence length="1131" mass="130210">MKRFSENNSNPRCSKRRSNVDNSREQNGDGLGSTFFPTDIPMSYKCSEIIKSPLDGKRYLAVEFDNGLQCVLISTYPCNNDIDYCLPLEPTTCSFQEVYEFNKCFLQMYNDQGHDKDPDEMSLLGKIAAYTSKNSVDTIPETKLEEKELWEPPRKKSFIKCPVVANSYEPFAISIAIAVGCLNDPDNISGIAHLLEHVVFLGTQGCPEPWTILSNNTISANAATEMDHTIFHAAMNTSTEFVKVMELFSEMVACPKLSQEHVENEVHNIDCENTIKLSRDFLRVGALFLLCSRSDHRMRRFGMGDRISLGRCDITQLVRKHFHRYYRPNYMTLCIQAPLPMEDLIRLSAQHFQKLEYMDQPKPWEEIVNEGFPFDQKKFSRMYKVYPFKNVQWMIVSWAMSCLSWQNYETKPLEYAAMLLSHKGKSGLDFYLKSKGWITCSATSFSSECQEQDAYFLSNKYYSGIHLGLELTNEGVLQETEIIKAIFSYIALLRQVGPKRRIFNELRTAKANRYHYRTCMDKSVIDIGIAACRPRSPKLILTGPELLTTYDPDAIRDVLDSLLPRETNVITVSRMFKNIVTTIDPVSLVTYGSHPFCPDLLDELESIKPFREFTIPDSNPYVCNNICRPVDFDIGGMTVETSLSYLRLSGKAGLKHQHTSSKRGLADYSVYTFEFTSPYCRANPHNCAMICLWKKMLKEKILTRIHPAVLADVTFSIFDGESGLLLSLDGPSVFLPTVWLDVLDEFMNFENYLEEKTFLTFKELHLKIFQNANLRYDTLGYAEDLVLYLTTYQYILMSVLENYLRYYVTFDEFLQFTRNYKSRMWICSELLGTITYSELGLLAGSLTRLEYDALPEGDICVNHVQQLPIGEKCLSVKAMSKACITSTTWNYYQLGQLTEDMEDMLPILAKHISNFLFNQLRSNSRVAPVTKLRTKEQLSYFVKVESDISFTVSSISVIVIMQADRFKPGYVDERIDNSLVSFYNEHMKTEEKVRNLFQLASNSTEAGSIVKEFLADSKFIKKLRYLYKKCLPHKILKVCKRPSYRKLTVQVQGNPRFEGSIPLEPVYRCPKRKVYETPQTQINPDCIQRAQGKIILEIPDDLVHENAYFITSLDKFKQSLKMYPNDSDYKE</sequence>
<dbReference type="InterPro" id="IPR007863">
    <property type="entry name" value="Peptidase_M16_C"/>
</dbReference>
<feature type="compositionally biased region" description="Basic and acidic residues" evidence="2">
    <location>
        <begin position="18"/>
        <end position="27"/>
    </location>
</feature>
<evidence type="ECO:0000259" key="5">
    <source>
        <dbReference type="Pfam" id="PF16187"/>
    </source>
</evidence>
<protein>
    <recommendedName>
        <fullName evidence="8">Nardilysin</fullName>
    </recommendedName>
</protein>
<dbReference type="Pfam" id="PF00675">
    <property type="entry name" value="Peptidase_M16"/>
    <property type="match status" value="1"/>
</dbReference>
<dbReference type="GO" id="GO:0046872">
    <property type="term" value="F:metal ion binding"/>
    <property type="evidence" value="ECO:0007669"/>
    <property type="project" value="UniProtKB-KW"/>
</dbReference>
<dbReference type="OrthoDB" id="952271at2759"/>
<reference evidence="6" key="1">
    <citation type="submission" date="2021-06" db="EMBL/GenBank/DDBJ databases">
        <authorList>
            <person name="Hodson N. C."/>
            <person name="Mongue J. A."/>
            <person name="Jaron S. K."/>
        </authorList>
    </citation>
    <scope>NUCLEOTIDE SEQUENCE</scope>
</reference>
<dbReference type="Pfam" id="PF16187">
    <property type="entry name" value="Peptidase_M16_M"/>
    <property type="match status" value="1"/>
</dbReference>
<dbReference type="EMBL" id="CAJVCH010297293">
    <property type="protein sequence ID" value="CAG7785468.1"/>
    <property type="molecule type" value="Genomic_DNA"/>
</dbReference>
<feature type="domain" description="Peptidase M16 middle/third" evidence="5">
    <location>
        <begin position="536"/>
        <end position="775"/>
    </location>
</feature>
<evidence type="ECO:0000256" key="1">
    <source>
        <dbReference type="ARBA" id="ARBA00022723"/>
    </source>
</evidence>
<feature type="region of interest" description="Disordered" evidence="2">
    <location>
        <begin position="1"/>
        <end position="34"/>
    </location>
</feature>
<evidence type="ECO:0000313" key="7">
    <source>
        <dbReference type="Proteomes" id="UP000708208"/>
    </source>
</evidence>
<dbReference type="AlphaFoldDB" id="A0A8J2KB01"/>
<evidence type="ECO:0000259" key="4">
    <source>
        <dbReference type="Pfam" id="PF05193"/>
    </source>
</evidence>
<dbReference type="PANTHER" id="PTHR43690:SF18">
    <property type="entry name" value="INSULIN-DEGRADING ENZYME-RELATED"/>
    <property type="match status" value="1"/>
</dbReference>
<dbReference type="InterPro" id="IPR032632">
    <property type="entry name" value="Peptidase_M16_M"/>
</dbReference>